<organism evidence="1 2">
    <name type="scientific">Auriscalpium vulgare</name>
    <dbReference type="NCBI Taxonomy" id="40419"/>
    <lineage>
        <taxon>Eukaryota</taxon>
        <taxon>Fungi</taxon>
        <taxon>Dikarya</taxon>
        <taxon>Basidiomycota</taxon>
        <taxon>Agaricomycotina</taxon>
        <taxon>Agaricomycetes</taxon>
        <taxon>Russulales</taxon>
        <taxon>Auriscalpiaceae</taxon>
        <taxon>Auriscalpium</taxon>
    </lineage>
</organism>
<gene>
    <name evidence="1" type="ORF">FA95DRAFT_808384</name>
</gene>
<reference evidence="1" key="2">
    <citation type="journal article" date="2022" name="New Phytol.">
        <title>Evolutionary transition to the ectomycorrhizal habit in the genomes of a hyperdiverse lineage of mushroom-forming fungi.</title>
        <authorList>
            <person name="Looney B."/>
            <person name="Miyauchi S."/>
            <person name="Morin E."/>
            <person name="Drula E."/>
            <person name="Courty P.E."/>
            <person name="Kohler A."/>
            <person name="Kuo A."/>
            <person name="LaButti K."/>
            <person name="Pangilinan J."/>
            <person name="Lipzen A."/>
            <person name="Riley R."/>
            <person name="Andreopoulos W."/>
            <person name="He G."/>
            <person name="Johnson J."/>
            <person name="Nolan M."/>
            <person name="Tritt A."/>
            <person name="Barry K.W."/>
            <person name="Grigoriev I.V."/>
            <person name="Nagy L.G."/>
            <person name="Hibbett D."/>
            <person name="Henrissat B."/>
            <person name="Matheny P.B."/>
            <person name="Labbe J."/>
            <person name="Martin F.M."/>
        </authorList>
    </citation>
    <scope>NUCLEOTIDE SEQUENCE</scope>
    <source>
        <strain evidence="1">FP105234-sp</strain>
    </source>
</reference>
<dbReference type="Proteomes" id="UP000814033">
    <property type="component" value="Unassembled WGS sequence"/>
</dbReference>
<comment type="caution">
    <text evidence="1">The sequence shown here is derived from an EMBL/GenBank/DDBJ whole genome shotgun (WGS) entry which is preliminary data.</text>
</comment>
<reference evidence="1" key="1">
    <citation type="submission" date="2021-02" db="EMBL/GenBank/DDBJ databases">
        <authorList>
            <consortium name="DOE Joint Genome Institute"/>
            <person name="Ahrendt S."/>
            <person name="Looney B.P."/>
            <person name="Miyauchi S."/>
            <person name="Morin E."/>
            <person name="Drula E."/>
            <person name="Courty P.E."/>
            <person name="Chicoki N."/>
            <person name="Fauchery L."/>
            <person name="Kohler A."/>
            <person name="Kuo A."/>
            <person name="Labutti K."/>
            <person name="Pangilinan J."/>
            <person name="Lipzen A."/>
            <person name="Riley R."/>
            <person name="Andreopoulos W."/>
            <person name="He G."/>
            <person name="Johnson J."/>
            <person name="Barry K.W."/>
            <person name="Grigoriev I.V."/>
            <person name="Nagy L."/>
            <person name="Hibbett D."/>
            <person name="Henrissat B."/>
            <person name="Matheny P.B."/>
            <person name="Labbe J."/>
            <person name="Martin F."/>
        </authorList>
    </citation>
    <scope>NUCLEOTIDE SEQUENCE</scope>
    <source>
        <strain evidence="1">FP105234-sp</strain>
    </source>
</reference>
<protein>
    <submittedName>
        <fullName evidence="1">Uncharacterized protein</fullName>
    </submittedName>
</protein>
<proteinExistence type="predicted"/>
<name>A0ACB8R9W7_9AGAM</name>
<evidence type="ECO:0000313" key="2">
    <source>
        <dbReference type="Proteomes" id="UP000814033"/>
    </source>
</evidence>
<sequence>MTYAGDKCTRWTHLCSGCARMSGTRQLAETVPLRAPTTPSLFLFQHVPRPSTSSALDEQMSPTPGRAAPPNQTHCLKCRHHFVWKYRVCYNFVKSLRPHHHHWTCPSILSHRPCDPQARACHAPGRKLRNLNLAQLQQLPYVCAAASKSPRSQARCGIKLCIFLAGRKSRRRPRLRGHFGHKGRRCLTLRMPVTRASVWNSKRPQIIALERAWCEAAEIQARRRAALALDYLALNNLQTR</sequence>
<accession>A0ACB8R9W7</accession>
<evidence type="ECO:0000313" key="1">
    <source>
        <dbReference type="EMBL" id="KAI0040874.1"/>
    </source>
</evidence>
<dbReference type="EMBL" id="MU276161">
    <property type="protein sequence ID" value="KAI0040874.1"/>
    <property type="molecule type" value="Genomic_DNA"/>
</dbReference>
<keyword evidence="2" id="KW-1185">Reference proteome</keyword>